<evidence type="ECO:0000313" key="2">
    <source>
        <dbReference type="EMBL" id="ORC86468.1"/>
    </source>
</evidence>
<dbReference type="GeneID" id="39987995"/>
<keyword evidence="3" id="KW-1185">Reference proteome</keyword>
<keyword evidence="1" id="KW-0472">Membrane</keyword>
<gene>
    <name evidence="2" type="ORF">TM35_000281840</name>
</gene>
<name>A0A1X0NPM2_9TRYP</name>
<feature type="transmembrane region" description="Helical" evidence="1">
    <location>
        <begin position="82"/>
        <end position="103"/>
    </location>
</feature>
<dbReference type="VEuPathDB" id="TriTrypDB:TM35_000281840"/>
<proteinExistence type="predicted"/>
<protein>
    <submittedName>
        <fullName evidence="2">Uncharacterized protein</fullName>
    </submittedName>
</protein>
<keyword evidence="1" id="KW-0812">Transmembrane</keyword>
<dbReference type="RefSeq" id="XP_028880534.1">
    <property type="nucleotide sequence ID" value="XM_029028215.1"/>
</dbReference>
<reference evidence="2 3" key="1">
    <citation type="submission" date="2017-03" db="EMBL/GenBank/DDBJ databases">
        <title>An alternative strategy for trypanosome survival in the mammalian bloodstream revealed through genome and transcriptome analysis of the ubiquitous bovine parasite Trypanosoma (Megatrypanum) theileri.</title>
        <authorList>
            <person name="Kelly S."/>
            <person name="Ivens A."/>
            <person name="Mott A."/>
            <person name="O'Neill E."/>
            <person name="Emms D."/>
            <person name="Macleod O."/>
            <person name="Voorheis P."/>
            <person name="Matthews J."/>
            <person name="Matthews K."/>
            <person name="Carrington M."/>
        </authorList>
    </citation>
    <scope>NUCLEOTIDE SEQUENCE [LARGE SCALE GENOMIC DNA]</scope>
    <source>
        <strain evidence="2">Edinburgh</strain>
    </source>
</reference>
<sequence>MVLEPRGAVPSSTFFFANILGQVPRTSDANHGAPLATRAVHPRRPAYALPSPRETKHTSHIVVVGQAVVCQQTKIPMGRNALMGKVFLLYTIFPFLHFPWISFSHQTWQ</sequence>
<comment type="caution">
    <text evidence="2">The sequence shown here is derived from an EMBL/GenBank/DDBJ whole genome shotgun (WGS) entry which is preliminary data.</text>
</comment>
<dbReference type="Proteomes" id="UP000192257">
    <property type="component" value="Unassembled WGS sequence"/>
</dbReference>
<evidence type="ECO:0000256" key="1">
    <source>
        <dbReference type="SAM" id="Phobius"/>
    </source>
</evidence>
<accession>A0A1X0NPM2</accession>
<organism evidence="2 3">
    <name type="scientific">Trypanosoma theileri</name>
    <dbReference type="NCBI Taxonomy" id="67003"/>
    <lineage>
        <taxon>Eukaryota</taxon>
        <taxon>Discoba</taxon>
        <taxon>Euglenozoa</taxon>
        <taxon>Kinetoplastea</taxon>
        <taxon>Metakinetoplastina</taxon>
        <taxon>Trypanosomatida</taxon>
        <taxon>Trypanosomatidae</taxon>
        <taxon>Trypanosoma</taxon>
    </lineage>
</organism>
<dbReference type="EMBL" id="NBCO01000028">
    <property type="protein sequence ID" value="ORC86468.1"/>
    <property type="molecule type" value="Genomic_DNA"/>
</dbReference>
<keyword evidence="1" id="KW-1133">Transmembrane helix</keyword>
<dbReference type="AlphaFoldDB" id="A0A1X0NPM2"/>
<evidence type="ECO:0000313" key="3">
    <source>
        <dbReference type="Proteomes" id="UP000192257"/>
    </source>
</evidence>